<organism evidence="1 2">
    <name type="scientific">Streptomyces camponoticapitis</name>
    <dbReference type="NCBI Taxonomy" id="1616125"/>
    <lineage>
        <taxon>Bacteria</taxon>
        <taxon>Bacillati</taxon>
        <taxon>Actinomycetota</taxon>
        <taxon>Actinomycetes</taxon>
        <taxon>Kitasatosporales</taxon>
        <taxon>Streptomycetaceae</taxon>
        <taxon>Streptomyces</taxon>
    </lineage>
</organism>
<dbReference type="EMBL" id="BMMV01000036">
    <property type="protein sequence ID" value="GGK28174.1"/>
    <property type="molecule type" value="Genomic_DNA"/>
</dbReference>
<reference evidence="2" key="1">
    <citation type="journal article" date="2019" name="Int. J. Syst. Evol. Microbiol.">
        <title>The Global Catalogue of Microorganisms (GCM) 10K type strain sequencing project: providing services to taxonomists for standard genome sequencing and annotation.</title>
        <authorList>
            <consortium name="The Broad Institute Genomics Platform"/>
            <consortium name="The Broad Institute Genome Sequencing Center for Infectious Disease"/>
            <person name="Wu L."/>
            <person name="Ma J."/>
        </authorList>
    </citation>
    <scope>NUCLEOTIDE SEQUENCE [LARGE SCALE GENOMIC DNA]</scope>
    <source>
        <strain evidence="2">CGMCC 4.7275</strain>
    </source>
</reference>
<keyword evidence="2" id="KW-1185">Reference proteome</keyword>
<evidence type="ECO:0000313" key="2">
    <source>
        <dbReference type="Proteomes" id="UP000660265"/>
    </source>
</evidence>
<proteinExistence type="predicted"/>
<protein>
    <submittedName>
        <fullName evidence="1">Uncharacterized protein</fullName>
    </submittedName>
</protein>
<gene>
    <name evidence="1" type="ORF">GCM10011583_70210</name>
</gene>
<sequence length="79" mass="9009">MPSMTEPTITLFSYDLLSKWGFNDGDDPDVWLDWCDAQGIDHNRIEYPLVRLVRDHLVPAIDRGHGDRDQPQPDPGPHG</sequence>
<dbReference type="Proteomes" id="UP000660265">
    <property type="component" value="Unassembled WGS sequence"/>
</dbReference>
<name>A0ABQ2EWQ2_9ACTN</name>
<comment type="caution">
    <text evidence="1">The sequence shown here is derived from an EMBL/GenBank/DDBJ whole genome shotgun (WGS) entry which is preliminary data.</text>
</comment>
<evidence type="ECO:0000313" key="1">
    <source>
        <dbReference type="EMBL" id="GGK28174.1"/>
    </source>
</evidence>
<accession>A0ABQ2EWQ2</accession>